<proteinExistence type="predicted"/>
<dbReference type="Proteomes" id="UP001145114">
    <property type="component" value="Unassembled WGS sequence"/>
</dbReference>
<gene>
    <name evidence="1" type="ORF">EV182_003217</name>
</gene>
<dbReference type="EMBL" id="JAMZIH010005942">
    <property type="protein sequence ID" value="KAJ1674467.1"/>
    <property type="molecule type" value="Genomic_DNA"/>
</dbReference>
<evidence type="ECO:0000313" key="2">
    <source>
        <dbReference type="Proteomes" id="UP001145114"/>
    </source>
</evidence>
<reference evidence="1" key="1">
    <citation type="submission" date="2022-06" db="EMBL/GenBank/DDBJ databases">
        <title>Phylogenomic reconstructions and comparative analyses of Kickxellomycotina fungi.</title>
        <authorList>
            <person name="Reynolds N.K."/>
            <person name="Stajich J.E."/>
            <person name="Barry K."/>
            <person name="Grigoriev I.V."/>
            <person name="Crous P."/>
            <person name="Smith M.E."/>
        </authorList>
    </citation>
    <scope>NUCLEOTIDE SEQUENCE</scope>
    <source>
        <strain evidence="1">RSA 2271</strain>
    </source>
</reference>
<protein>
    <submittedName>
        <fullName evidence="1">Uncharacterized protein</fullName>
    </submittedName>
</protein>
<comment type="caution">
    <text evidence="1">The sequence shown here is derived from an EMBL/GenBank/DDBJ whole genome shotgun (WGS) entry which is preliminary data.</text>
</comment>
<organism evidence="1 2">
    <name type="scientific">Spiromyces aspiralis</name>
    <dbReference type="NCBI Taxonomy" id="68401"/>
    <lineage>
        <taxon>Eukaryota</taxon>
        <taxon>Fungi</taxon>
        <taxon>Fungi incertae sedis</taxon>
        <taxon>Zoopagomycota</taxon>
        <taxon>Kickxellomycotina</taxon>
        <taxon>Kickxellomycetes</taxon>
        <taxon>Kickxellales</taxon>
        <taxon>Kickxellaceae</taxon>
        <taxon>Spiromyces</taxon>
    </lineage>
</organism>
<evidence type="ECO:0000313" key="1">
    <source>
        <dbReference type="EMBL" id="KAJ1674467.1"/>
    </source>
</evidence>
<feature type="non-terminal residue" evidence="1">
    <location>
        <position position="171"/>
    </location>
</feature>
<keyword evidence="2" id="KW-1185">Reference proteome</keyword>
<accession>A0ACC1HDC2</accession>
<name>A0ACC1HDC2_9FUNG</name>
<sequence>MDNGIKQAAESWKELNLQLLLQRLDQGSLDIIANQKESLIARKSLAEQTKGFRKLSDEQKIRDFKKLFKEYQTEIDNLTKRMKSSEKLLLDVFEKLQKAPDPHPFIQRLVDVQISNERVAALESDNARLKSEVAALAVENKKLRSQESRATQLQQQLESVNSKMQELVKTQ</sequence>